<dbReference type="EMBL" id="JAPFFF010000029">
    <property type="protein sequence ID" value="KAK8846393.1"/>
    <property type="molecule type" value="Genomic_DNA"/>
</dbReference>
<dbReference type="Proteomes" id="UP001470230">
    <property type="component" value="Unassembled WGS sequence"/>
</dbReference>
<protein>
    <recommendedName>
        <fullName evidence="4">DUF3447 domain-containing protein</fullName>
    </recommendedName>
</protein>
<comment type="caution">
    <text evidence="2">The sequence shown here is derived from an EMBL/GenBank/DDBJ whole genome shotgun (WGS) entry which is preliminary data.</text>
</comment>
<evidence type="ECO:0000313" key="2">
    <source>
        <dbReference type="EMBL" id="KAK8846393.1"/>
    </source>
</evidence>
<sequence>MIQSTLYETDPFLLNKKSTLIEYSAFCGSTRIFKFFYQQEVDFTPSLFHYSIHSNNLEIFQMLEKYLVNQTDIFLNELLIESIKCHHNQITNYIFTKFSSNHNFDRNEVKISIFKYHNYAFLPTNFDDPFIFYLACFYNYVTIVENLLKTTTKTNLNKLIELPNKNKQTALHGAIDKNNFEIVNLLIQ</sequence>
<dbReference type="PROSITE" id="PS50297">
    <property type="entry name" value="ANK_REP_REGION"/>
    <property type="match status" value="1"/>
</dbReference>
<dbReference type="InterPro" id="IPR002110">
    <property type="entry name" value="Ankyrin_rpt"/>
</dbReference>
<organism evidence="2 3">
    <name type="scientific">Tritrichomonas musculus</name>
    <dbReference type="NCBI Taxonomy" id="1915356"/>
    <lineage>
        <taxon>Eukaryota</taxon>
        <taxon>Metamonada</taxon>
        <taxon>Parabasalia</taxon>
        <taxon>Tritrichomonadida</taxon>
        <taxon>Tritrichomonadidae</taxon>
        <taxon>Tritrichomonas</taxon>
    </lineage>
</organism>
<dbReference type="PROSITE" id="PS50088">
    <property type="entry name" value="ANK_REPEAT"/>
    <property type="match status" value="1"/>
</dbReference>
<evidence type="ECO:0000256" key="1">
    <source>
        <dbReference type="PROSITE-ProRule" id="PRU00023"/>
    </source>
</evidence>
<accession>A0ABR2HH13</accession>
<evidence type="ECO:0008006" key="4">
    <source>
        <dbReference type="Google" id="ProtNLM"/>
    </source>
</evidence>
<reference evidence="2 3" key="1">
    <citation type="submission" date="2024-04" db="EMBL/GenBank/DDBJ databases">
        <title>Tritrichomonas musculus Genome.</title>
        <authorList>
            <person name="Alves-Ferreira E."/>
            <person name="Grigg M."/>
            <person name="Lorenzi H."/>
            <person name="Galac M."/>
        </authorList>
    </citation>
    <scope>NUCLEOTIDE SEQUENCE [LARGE SCALE GENOMIC DNA]</scope>
    <source>
        <strain evidence="2 3">EAF2021</strain>
    </source>
</reference>
<proteinExistence type="predicted"/>
<feature type="repeat" description="ANK" evidence="1">
    <location>
        <begin position="166"/>
        <end position="188"/>
    </location>
</feature>
<keyword evidence="3" id="KW-1185">Reference proteome</keyword>
<dbReference type="InterPro" id="IPR036770">
    <property type="entry name" value="Ankyrin_rpt-contain_sf"/>
</dbReference>
<dbReference type="SUPFAM" id="SSF48403">
    <property type="entry name" value="Ankyrin repeat"/>
    <property type="match status" value="1"/>
</dbReference>
<gene>
    <name evidence="2" type="ORF">M9Y10_020410</name>
</gene>
<keyword evidence="1" id="KW-0040">ANK repeat</keyword>
<dbReference type="Gene3D" id="1.25.40.20">
    <property type="entry name" value="Ankyrin repeat-containing domain"/>
    <property type="match status" value="1"/>
</dbReference>
<evidence type="ECO:0000313" key="3">
    <source>
        <dbReference type="Proteomes" id="UP001470230"/>
    </source>
</evidence>
<name>A0ABR2HH13_9EUKA</name>